<feature type="transmembrane region" description="Helical" evidence="1">
    <location>
        <begin position="140"/>
        <end position="163"/>
    </location>
</feature>
<feature type="transmembrane region" description="Helical" evidence="1">
    <location>
        <begin position="18"/>
        <end position="46"/>
    </location>
</feature>
<sequence>MLFACLSFTPSLLPRGGILQGMICGITAAIGYGLGVLLAFVWRAFADRPPRSPKAASWWIFGACGAVLFAVFFGLGQYWQHEIRTLMGVSEYNLALAVLSPLVAVVMFAVLLAIGRGIRALYHWAARTLDRWIGQRAANVVGWVLVAGLVYAIVSGVLLAGFIDAANAAFSARDTRTEEGVQQPTTALRSGGPDSVVPWDSLGWQGRIFVGQGPTTEQLGEFTEDPALEPIRIYAGLASADDTEDRASLAVEDLTRAGGFERSNLVVVTTTGSGWVDPALVDSVEYLTGGDVATVAIQYSYLPSWISYLVDQSKAREAGRDLFDAVYDVWSKLPQDARPRLLVAGESLGSFGGETAFSGEYDLRNRTSGTVFAGPPNFNVLFREFSDRREAGSPEIEPVFRDGRTVRFTNDPQAEIPPTDEPWEGSRVLYLMHPSDPIVWWSPHLITSEPDWIGEAPGRDVLEDMVWIPFVTFWQVTADLPFSTGVPAGHGHKYSTEYVDAWALVLQSPEITPDDIDEAKFTVGAEE</sequence>
<feature type="transmembrane region" description="Helical" evidence="1">
    <location>
        <begin position="92"/>
        <end position="114"/>
    </location>
</feature>
<gene>
    <name evidence="4" type="ORF">RBB84_00230</name>
</gene>
<name>A0AAU7UX03_9NOCA</name>
<dbReference type="RefSeq" id="WP_064255987.1">
    <property type="nucleotide sequence ID" value="NZ_CP132970.1"/>
</dbReference>
<keyword evidence="1" id="KW-0812">Transmembrane</keyword>
<dbReference type="AlphaFoldDB" id="A0AAU7UX03"/>
<dbReference type="Pfam" id="PF10081">
    <property type="entry name" value="Abhydrolase_9"/>
    <property type="match status" value="1"/>
</dbReference>
<feature type="domain" description="Alpha/beta-hydrolase N-terminal" evidence="3">
    <location>
        <begin position="8"/>
        <end position="214"/>
    </location>
</feature>
<evidence type="ECO:0000259" key="3">
    <source>
        <dbReference type="Pfam" id="PF15420"/>
    </source>
</evidence>
<feature type="transmembrane region" description="Helical" evidence="1">
    <location>
        <begin position="58"/>
        <end position="80"/>
    </location>
</feature>
<dbReference type="InterPro" id="IPR027788">
    <property type="entry name" value="Alpha/beta-hydrolase_N_dom"/>
</dbReference>
<keyword evidence="1" id="KW-1133">Transmembrane helix</keyword>
<organism evidence="4">
    <name type="scientific">Rhodococcus sp. D-6</name>
    <dbReference type="NCBI Taxonomy" id="1387842"/>
    <lineage>
        <taxon>Bacteria</taxon>
        <taxon>Bacillati</taxon>
        <taxon>Actinomycetota</taxon>
        <taxon>Actinomycetes</taxon>
        <taxon>Mycobacteriales</taxon>
        <taxon>Nocardiaceae</taxon>
        <taxon>Rhodococcus</taxon>
    </lineage>
</organism>
<feature type="domain" description="Alpha/beta-hydrolase catalytic" evidence="2">
    <location>
        <begin position="231"/>
        <end position="517"/>
    </location>
</feature>
<reference evidence="4" key="1">
    <citation type="submission" date="2023-08" db="EMBL/GenBank/DDBJ databases">
        <title>The novel hydrolase IpcH responsible for the initial isoprocarb degradation step in Rhodococcus sp. D-6.</title>
        <authorList>
            <person name="Zhu Q."/>
        </authorList>
    </citation>
    <scope>NUCLEOTIDE SEQUENCE</scope>
    <source>
        <strain evidence="4">D-6</strain>
    </source>
</reference>
<evidence type="ECO:0000259" key="2">
    <source>
        <dbReference type="Pfam" id="PF10081"/>
    </source>
</evidence>
<dbReference type="InterPro" id="IPR027787">
    <property type="entry name" value="Alpha/beta-hydrolase_catalytic"/>
</dbReference>
<dbReference type="KEGG" id="rhox:RBB84_00230"/>
<dbReference type="EMBL" id="CP132970">
    <property type="protein sequence ID" value="XBW04454.1"/>
    <property type="molecule type" value="Genomic_DNA"/>
</dbReference>
<evidence type="ECO:0000313" key="4">
    <source>
        <dbReference type="EMBL" id="XBW04454.1"/>
    </source>
</evidence>
<evidence type="ECO:0000256" key="1">
    <source>
        <dbReference type="SAM" id="Phobius"/>
    </source>
</evidence>
<keyword evidence="1" id="KW-0472">Membrane</keyword>
<proteinExistence type="predicted"/>
<dbReference type="Pfam" id="PF15420">
    <property type="entry name" value="Abhydrolase_9_N"/>
    <property type="match status" value="1"/>
</dbReference>
<protein>
    <submittedName>
        <fullName evidence="4">Alpha/beta-hydrolase family protein</fullName>
    </submittedName>
</protein>
<accession>A0AAU7UX03</accession>